<feature type="transmembrane region" description="Helical" evidence="1">
    <location>
        <begin position="152"/>
        <end position="177"/>
    </location>
</feature>
<keyword evidence="3" id="KW-1185">Reference proteome</keyword>
<feature type="transmembrane region" description="Helical" evidence="1">
    <location>
        <begin position="240"/>
        <end position="259"/>
    </location>
</feature>
<feature type="transmembrane region" description="Helical" evidence="1">
    <location>
        <begin position="56"/>
        <end position="76"/>
    </location>
</feature>
<evidence type="ECO:0000313" key="3">
    <source>
        <dbReference type="Proteomes" id="UP000245433"/>
    </source>
</evidence>
<dbReference type="EMBL" id="QEKT01000003">
    <property type="protein sequence ID" value="PVY85068.1"/>
    <property type="molecule type" value="Genomic_DNA"/>
</dbReference>
<accession>A0A2U1DBM3</accession>
<dbReference type="RefSeq" id="WP_089938459.1">
    <property type="nucleotide sequence ID" value="NZ_CAKOEX010000003.1"/>
</dbReference>
<evidence type="ECO:0000313" key="2">
    <source>
        <dbReference type="EMBL" id="PVY85068.1"/>
    </source>
</evidence>
<feature type="transmembrane region" description="Helical" evidence="1">
    <location>
        <begin position="97"/>
        <end position="119"/>
    </location>
</feature>
<name>A0A2U1DBM3_9LACO</name>
<gene>
    <name evidence="2" type="ORF">C7384_10393</name>
</gene>
<keyword evidence="1" id="KW-1133">Transmembrane helix</keyword>
<dbReference type="OrthoDB" id="2291479at2"/>
<feature type="transmembrane region" description="Helical" evidence="1">
    <location>
        <begin position="189"/>
        <end position="214"/>
    </location>
</feature>
<keyword evidence="1" id="KW-0472">Membrane</keyword>
<sequence>MTKKLSIVTFMIINGLLAFMMIVTLMECQDANLTGNNPITTSNTFYLLQLGQTSPVYSIVMLCVLTICGSFLFVYMKNNAMFYSLISRIGYRRFLKKGLIASFCTGAGLALVMFFYHLITLTLFIRPLSVTPIQSYIADTIAFFDDGNLWSTVQFCTLSALGWGVYAIFVFSINLWIKKTPLAIGAGSLVGVVLFMVPALMAQVLNGFLAGLFYTFQLSTLLVPGTVTYRVIPLDHTVSYFPYSVAIYLGLAMLSMYLWKKQKEQSV</sequence>
<protein>
    <submittedName>
        <fullName evidence="2">Uncharacterized protein</fullName>
    </submittedName>
</protein>
<keyword evidence="1" id="KW-0812">Transmembrane</keyword>
<feature type="transmembrane region" description="Helical" evidence="1">
    <location>
        <begin position="7"/>
        <end position="26"/>
    </location>
</feature>
<reference evidence="2 3" key="1">
    <citation type="submission" date="2018-04" db="EMBL/GenBank/DDBJ databases">
        <title>Genomic Encyclopedia of Type Strains, Phase IV (KMG-IV): sequencing the most valuable type-strain genomes for metagenomic binning, comparative biology and taxonomic classification.</title>
        <authorList>
            <person name="Goeker M."/>
        </authorList>
    </citation>
    <scope>NUCLEOTIDE SEQUENCE [LARGE SCALE GENOMIC DNA]</scope>
    <source>
        <strain evidence="2 3">DSM 28795</strain>
    </source>
</reference>
<organism evidence="2 3">
    <name type="scientific">Convivina intestini</name>
    <dbReference type="NCBI Taxonomy" id="1505726"/>
    <lineage>
        <taxon>Bacteria</taxon>
        <taxon>Bacillati</taxon>
        <taxon>Bacillota</taxon>
        <taxon>Bacilli</taxon>
        <taxon>Lactobacillales</taxon>
        <taxon>Lactobacillaceae</taxon>
        <taxon>Convivina</taxon>
    </lineage>
</organism>
<dbReference type="AlphaFoldDB" id="A0A2U1DBM3"/>
<proteinExistence type="predicted"/>
<comment type="caution">
    <text evidence="2">The sequence shown here is derived from an EMBL/GenBank/DDBJ whole genome shotgun (WGS) entry which is preliminary data.</text>
</comment>
<dbReference type="Proteomes" id="UP000245433">
    <property type="component" value="Unassembled WGS sequence"/>
</dbReference>
<evidence type="ECO:0000256" key="1">
    <source>
        <dbReference type="SAM" id="Phobius"/>
    </source>
</evidence>